<accession>A0ABX9SKP9</accession>
<reference evidence="1 2" key="1">
    <citation type="submission" date="2018-10" db="EMBL/GenBank/DDBJ databases">
        <title>Genomic Encyclopedia of Archaeal and Bacterial Type Strains, Phase II (KMG-II): from individual species to whole genera.</title>
        <authorList>
            <person name="Goeker M."/>
        </authorList>
    </citation>
    <scope>NUCLEOTIDE SEQUENCE [LARGE SCALE GENOMIC DNA]</scope>
    <source>
        <strain evidence="1 2">DSM 15149</strain>
    </source>
</reference>
<keyword evidence="2" id="KW-1185">Reference proteome</keyword>
<protein>
    <submittedName>
        <fullName evidence="1">Uncharacterized protein</fullName>
    </submittedName>
</protein>
<dbReference type="EMBL" id="RBLJ01000003">
    <property type="protein sequence ID" value="RKS58099.1"/>
    <property type="molecule type" value="Genomic_DNA"/>
</dbReference>
<dbReference type="RefSeq" id="WP_012776664.1">
    <property type="nucleotide sequence ID" value="NC_012962.1"/>
</dbReference>
<proteinExistence type="predicted"/>
<gene>
    <name evidence="1" type="ORF">BDD30_2935</name>
</gene>
<comment type="caution">
    <text evidence="1">The sequence shown here is derived from an EMBL/GenBank/DDBJ whole genome shotgun (WGS) entry which is preliminary data.</text>
</comment>
<dbReference type="Proteomes" id="UP000280955">
    <property type="component" value="Unassembled WGS sequence"/>
</dbReference>
<name>A0ABX9SKP9_9GAMM</name>
<evidence type="ECO:0000313" key="1">
    <source>
        <dbReference type="EMBL" id="RKS58099.1"/>
    </source>
</evidence>
<organism evidence="1 2">
    <name type="scientific">Photorhabdus asymbiotica</name>
    <dbReference type="NCBI Taxonomy" id="291112"/>
    <lineage>
        <taxon>Bacteria</taxon>
        <taxon>Pseudomonadati</taxon>
        <taxon>Pseudomonadota</taxon>
        <taxon>Gammaproteobacteria</taxon>
        <taxon>Enterobacterales</taxon>
        <taxon>Morganellaceae</taxon>
        <taxon>Photorhabdus</taxon>
    </lineage>
</organism>
<evidence type="ECO:0000313" key="2">
    <source>
        <dbReference type="Proteomes" id="UP000280955"/>
    </source>
</evidence>
<sequence length="96" mass="10907">MTWIDPWGWSFLEIVGDAAQTTGKKFQGAEIYKFTGKVKVEGVAFKKNDYFYLDNLHKDHYETFSSLDKSKGVFNLDGSYNEKKSIKAAKRKGPGC</sequence>